<dbReference type="EnsemblPlants" id="ONIVA01G02840.1">
    <property type="protein sequence ID" value="ONIVA01G02840.1"/>
    <property type="gene ID" value="ONIVA01G02840"/>
</dbReference>
<dbReference type="AlphaFoldDB" id="A0A0E0FG04"/>
<proteinExistence type="predicted"/>
<dbReference type="Gramene" id="ONIVA01G02840.1">
    <property type="protein sequence ID" value="ONIVA01G02840.1"/>
    <property type="gene ID" value="ONIVA01G02840"/>
</dbReference>
<name>A0A0E0FG04_ORYNI</name>
<evidence type="ECO:0000256" key="1">
    <source>
        <dbReference type="SAM" id="MobiDB-lite"/>
    </source>
</evidence>
<dbReference type="Proteomes" id="UP000006591">
    <property type="component" value="Chromosome 1"/>
</dbReference>
<dbReference type="HOGENOM" id="CLU_2100828_0_0_1"/>
<organism evidence="2">
    <name type="scientific">Oryza nivara</name>
    <name type="common">Indian wild rice</name>
    <name type="synonym">Oryza sativa f. spontanea</name>
    <dbReference type="NCBI Taxonomy" id="4536"/>
    <lineage>
        <taxon>Eukaryota</taxon>
        <taxon>Viridiplantae</taxon>
        <taxon>Streptophyta</taxon>
        <taxon>Embryophyta</taxon>
        <taxon>Tracheophyta</taxon>
        <taxon>Spermatophyta</taxon>
        <taxon>Magnoliopsida</taxon>
        <taxon>Liliopsida</taxon>
        <taxon>Poales</taxon>
        <taxon>Poaceae</taxon>
        <taxon>BOP clade</taxon>
        <taxon>Oryzoideae</taxon>
        <taxon>Oryzeae</taxon>
        <taxon>Oryzinae</taxon>
        <taxon>Oryza</taxon>
    </lineage>
</organism>
<accession>A0A0E0FG04</accession>
<reference evidence="2" key="1">
    <citation type="submission" date="2015-04" db="UniProtKB">
        <authorList>
            <consortium name="EnsemblPlants"/>
        </authorList>
    </citation>
    <scope>IDENTIFICATION</scope>
    <source>
        <strain evidence="2">SL10</strain>
    </source>
</reference>
<evidence type="ECO:0000313" key="3">
    <source>
        <dbReference type="Proteomes" id="UP000006591"/>
    </source>
</evidence>
<keyword evidence="3" id="KW-1185">Reference proteome</keyword>
<evidence type="ECO:0000313" key="2">
    <source>
        <dbReference type="EnsemblPlants" id="ONIVA01G02840.1"/>
    </source>
</evidence>
<reference evidence="2" key="2">
    <citation type="submission" date="2018-04" db="EMBL/GenBank/DDBJ databases">
        <title>OnivRS2 (Oryza nivara Reference Sequence Version 2).</title>
        <authorList>
            <person name="Zhang J."/>
            <person name="Kudrna D."/>
            <person name="Lee S."/>
            <person name="Talag J."/>
            <person name="Rajasekar S."/>
            <person name="Welchert J."/>
            <person name="Hsing Y.-I."/>
            <person name="Wing R.A."/>
        </authorList>
    </citation>
    <scope>NUCLEOTIDE SEQUENCE [LARGE SCALE GENOMIC DNA]</scope>
</reference>
<feature type="region of interest" description="Disordered" evidence="1">
    <location>
        <begin position="50"/>
        <end position="73"/>
    </location>
</feature>
<sequence>MSGRRVTATKVKGANDWKLLHVPKRCGIWGALNCRLPAAWLAASRADRLPSRGELTQPKGAINSDAPEKPENGRIRVYEQVVMKTVLNHGSTGTELVAMCTSCSALESEEPIGRHR</sequence>
<protein>
    <submittedName>
        <fullName evidence="2">Uncharacterized protein</fullName>
    </submittedName>
</protein>